<gene>
    <name evidence="11" type="ORF">RHODO2019_15310</name>
</gene>
<dbReference type="InterPro" id="IPR001264">
    <property type="entry name" value="Glyco_trans_51"/>
</dbReference>
<evidence type="ECO:0000256" key="6">
    <source>
        <dbReference type="ARBA" id="ARBA00023268"/>
    </source>
</evidence>
<proteinExistence type="predicted"/>
<protein>
    <submittedName>
        <fullName evidence="11">Penicillin-binding protein</fullName>
    </submittedName>
</protein>
<reference evidence="11" key="1">
    <citation type="submission" date="2022-10" db="EMBL/GenBank/DDBJ databases">
        <title>Rhodococcus sp.75.</title>
        <authorList>
            <person name="Sun M."/>
        </authorList>
    </citation>
    <scope>NUCLEOTIDE SEQUENCE</scope>
    <source>
        <strain evidence="11">75</strain>
    </source>
</reference>
<keyword evidence="3" id="KW-0328">Glycosyltransferase</keyword>
<dbReference type="InterPro" id="IPR036950">
    <property type="entry name" value="PBP_transglycosylase"/>
</dbReference>
<comment type="catalytic activity">
    <reaction evidence="8">
        <text>[GlcNAc-(1-&gt;4)-Mur2Ac(oyl-L-Ala-gamma-D-Glu-L-Lys-D-Ala-D-Ala)](n)-di-trans,octa-cis-undecaprenyl diphosphate + beta-D-GlcNAc-(1-&gt;4)-Mur2Ac(oyl-L-Ala-gamma-D-Glu-L-Lys-D-Ala-D-Ala)-di-trans,octa-cis-undecaprenyl diphosphate = [GlcNAc-(1-&gt;4)-Mur2Ac(oyl-L-Ala-gamma-D-Glu-L-Lys-D-Ala-D-Ala)](n+1)-di-trans,octa-cis-undecaprenyl diphosphate + di-trans,octa-cis-undecaprenyl diphosphate + H(+)</text>
        <dbReference type="Rhea" id="RHEA:23708"/>
        <dbReference type="Rhea" id="RHEA-COMP:9602"/>
        <dbReference type="Rhea" id="RHEA-COMP:9603"/>
        <dbReference type="ChEBI" id="CHEBI:15378"/>
        <dbReference type="ChEBI" id="CHEBI:58405"/>
        <dbReference type="ChEBI" id="CHEBI:60033"/>
        <dbReference type="ChEBI" id="CHEBI:78435"/>
        <dbReference type="EC" id="2.4.99.28"/>
    </reaction>
</comment>
<dbReference type="Gene3D" id="3.30.10.20">
    <property type="match status" value="1"/>
</dbReference>
<sequence>MTAVRALVKMLGVCVLAGVLVAGVLFPAVGGLGLLSNQASATVDSVSSEIGTGLVPQTTVMLDKNGGTIATLWGDQRRTVVTGDQISTAMKAAIVSIEDKRFYEHAGVDYRGTARAFLSNASGNATQGASTLTQQYVKNYLLLVLATTDAERRQATETTPARKLREIRIALAVDKELGKDEILTRYLNLVPFGNGAYGIQAAAQTYFGINAVDLTVPQSAMLAGMVQSSSALNPYTNVQGVTDRRNTVLDTMRDNAIITASDADTLKATPLGVLADPGSPTNGCLGAGDSGFFCDYALSYLNGLNLKKADLGRGGYVIRTTLDPVVQASVKSAVNVDVPADRPNVANVMDVVQPGQDKHRVVAMASSRTYGFTANTAQTVQPMTYTPVGDGAGSVFKVFTTAAAMEQGMGTNAVLQTPNRIEVKGFGVGGAEGCPADSYCVQNYNGNYKPSYSITDALAQSPNTGFVDLITKVGVTPTVDMAVKLGMRSLATPASAPIEANPQRSVADKVKAENSASFTLGVNQVNMVELSNVGATLASSGMWCPPSPIESVTESTGAPVDIGEQACAQVVAPGLANTLTVALSQDDVNGTSANAARQVGWGYPTSGKTGTTNGYKSAAFLGFTNTLAGANIVFDDSPAPKGIRVAGFSPSSCGNLECGNITGGTTPAHTFYTALKPVIDAYGPVALPPTDPAFVNGSSTGNVPSVVGQDVTEATAALQALKFQVRQSTVTSGAARGTVLRQSVTGASVPGATVTLYASSGRSPVVQNPAPTADPPVQPAPVDPNAPPGQGGDAPPGPGGAGPPGQQNPNAPPA</sequence>
<dbReference type="PANTHER" id="PTHR32282">
    <property type="entry name" value="BINDING PROTEIN TRANSPEPTIDASE, PUTATIVE-RELATED"/>
    <property type="match status" value="1"/>
</dbReference>
<dbReference type="Gene3D" id="1.10.3810.10">
    <property type="entry name" value="Biosynthetic peptidoglycan transglycosylase-like"/>
    <property type="match status" value="1"/>
</dbReference>
<keyword evidence="6" id="KW-0511">Multifunctional enzyme</keyword>
<dbReference type="InterPro" id="IPR050396">
    <property type="entry name" value="Glycosyltr_51/Transpeptidase"/>
</dbReference>
<dbReference type="PROSITE" id="PS51178">
    <property type="entry name" value="PASTA"/>
    <property type="match status" value="1"/>
</dbReference>
<evidence type="ECO:0000256" key="7">
    <source>
        <dbReference type="ARBA" id="ARBA00034000"/>
    </source>
</evidence>
<dbReference type="InterPro" id="IPR023346">
    <property type="entry name" value="Lysozyme-like_dom_sf"/>
</dbReference>
<feature type="compositionally biased region" description="Pro residues" evidence="9">
    <location>
        <begin position="772"/>
        <end position="787"/>
    </location>
</feature>
<keyword evidence="5" id="KW-0378">Hydrolase</keyword>
<evidence type="ECO:0000256" key="4">
    <source>
        <dbReference type="ARBA" id="ARBA00022679"/>
    </source>
</evidence>
<evidence type="ECO:0000256" key="1">
    <source>
        <dbReference type="ARBA" id="ARBA00022645"/>
    </source>
</evidence>
<dbReference type="CDD" id="cd06577">
    <property type="entry name" value="PASTA_pknB"/>
    <property type="match status" value="1"/>
</dbReference>
<dbReference type="Pfam" id="PF00912">
    <property type="entry name" value="Transgly"/>
    <property type="match status" value="1"/>
</dbReference>
<dbReference type="Pfam" id="PF03793">
    <property type="entry name" value="PASTA"/>
    <property type="match status" value="1"/>
</dbReference>
<evidence type="ECO:0000313" key="12">
    <source>
        <dbReference type="Proteomes" id="UP001164965"/>
    </source>
</evidence>
<dbReference type="Gene3D" id="3.40.710.10">
    <property type="entry name" value="DD-peptidase/beta-lactamase superfamily"/>
    <property type="match status" value="1"/>
</dbReference>
<feature type="region of interest" description="Disordered" evidence="9">
    <location>
        <begin position="763"/>
        <end position="814"/>
    </location>
</feature>
<dbReference type="SMART" id="SM00740">
    <property type="entry name" value="PASTA"/>
    <property type="match status" value="1"/>
</dbReference>
<evidence type="ECO:0000259" key="10">
    <source>
        <dbReference type="PROSITE" id="PS51178"/>
    </source>
</evidence>
<evidence type="ECO:0000256" key="9">
    <source>
        <dbReference type="SAM" id="MobiDB-lite"/>
    </source>
</evidence>
<dbReference type="InterPro" id="IPR005543">
    <property type="entry name" value="PASTA_dom"/>
</dbReference>
<feature type="compositionally biased region" description="Low complexity" evidence="9">
    <location>
        <begin position="804"/>
        <end position="814"/>
    </location>
</feature>
<keyword evidence="1" id="KW-0121">Carboxypeptidase</keyword>
<evidence type="ECO:0000256" key="8">
    <source>
        <dbReference type="ARBA" id="ARBA00049902"/>
    </source>
</evidence>
<dbReference type="SUPFAM" id="SSF53955">
    <property type="entry name" value="Lysozyme-like"/>
    <property type="match status" value="1"/>
</dbReference>
<organism evidence="11 12">
    <name type="scientific">Rhodococcus antarcticus</name>
    <dbReference type="NCBI Taxonomy" id="2987751"/>
    <lineage>
        <taxon>Bacteria</taxon>
        <taxon>Bacillati</taxon>
        <taxon>Actinomycetota</taxon>
        <taxon>Actinomycetes</taxon>
        <taxon>Mycobacteriales</taxon>
        <taxon>Nocardiaceae</taxon>
        <taxon>Rhodococcus</taxon>
    </lineage>
</organism>
<dbReference type="Pfam" id="PF00905">
    <property type="entry name" value="Transpeptidase"/>
    <property type="match status" value="1"/>
</dbReference>
<dbReference type="InterPro" id="IPR001460">
    <property type="entry name" value="PCN-bd_Tpept"/>
</dbReference>
<keyword evidence="2" id="KW-0645">Protease</keyword>
<evidence type="ECO:0000256" key="3">
    <source>
        <dbReference type="ARBA" id="ARBA00022676"/>
    </source>
</evidence>
<accession>A0ABY6NZF1</accession>
<comment type="catalytic activity">
    <reaction evidence="7">
        <text>Preferential cleavage: (Ac)2-L-Lys-D-Ala-|-D-Ala. Also transpeptidation of peptidyl-alanyl moieties that are N-acyl substituents of D-alanine.</text>
        <dbReference type="EC" id="3.4.16.4"/>
    </reaction>
</comment>
<keyword evidence="12" id="KW-1185">Reference proteome</keyword>
<dbReference type="Proteomes" id="UP001164965">
    <property type="component" value="Chromosome"/>
</dbReference>
<dbReference type="EMBL" id="CP110615">
    <property type="protein sequence ID" value="UZJ24486.1"/>
    <property type="molecule type" value="Genomic_DNA"/>
</dbReference>
<name>A0ABY6NZF1_9NOCA</name>
<feature type="compositionally biased region" description="Gly residues" evidence="9">
    <location>
        <begin position="789"/>
        <end position="803"/>
    </location>
</feature>
<keyword evidence="4" id="KW-0808">Transferase</keyword>
<dbReference type="PANTHER" id="PTHR32282:SF33">
    <property type="entry name" value="PEPTIDOGLYCAN GLYCOSYLTRANSFERASE"/>
    <property type="match status" value="1"/>
</dbReference>
<evidence type="ECO:0000256" key="5">
    <source>
        <dbReference type="ARBA" id="ARBA00022801"/>
    </source>
</evidence>
<evidence type="ECO:0000256" key="2">
    <source>
        <dbReference type="ARBA" id="ARBA00022670"/>
    </source>
</evidence>
<evidence type="ECO:0000313" key="11">
    <source>
        <dbReference type="EMBL" id="UZJ24486.1"/>
    </source>
</evidence>
<dbReference type="SUPFAM" id="SSF56601">
    <property type="entry name" value="beta-lactamase/transpeptidase-like"/>
    <property type="match status" value="1"/>
</dbReference>
<dbReference type="InterPro" id="IPR012338">
    <property type="entry name" value="Beta-lactam/transpept-like"/>
</dbReference>
<feature type="domain" description="PASTA" evidence="10">
    <location>
        <begin position="697"/>
        <end position="760"/>
    </location>
</feature>